<reference evidence="11" key="1">
    <citation type="submission" date="2020-11" db="EMBL/GenBank/DDBJ databases">
        <authorList>
            <person name="Tran Van P."/>
        </authorList>
    </citation>
    <scope>NUCLEOTIDE SEQUENCE</scope>
</reference>
<dbReference type="InterPro" id="IPR000719">
    <property type="entry name" value="Prot_kinase_dom"/>
</dbReference>
<sequence length="672" mass="76190">MLAGALVGGGLLGSSASVASKFSSSCRATEVPEYDGEVREATVYLFTTPLDEALGGTLKNMEEKEFHHWALVFHFEGDGSVRTLEANEDDGNLRPFYSKERPSKDGKYYRLEANKVAQVNFIVKFVHQGGVKRRRLRKNSATTRLKAFTAYGIVWKAIDKRTKEVVAVKKIFDAFRNQTDAQRTFREIMFLREFGNHPNVVKLHNIYKASNNKDIYLIFEYMDTDLHNVIKRGNILKDIHKRFIMYQLLKATKYIHSGNVIHRDQKPSNILIDAECRCKVADFGLARSVTMMANSSGESSDPALTDYVATRWYRAPEILIASKRYTKGIDMWSLGCILAEMLLGKPLFPGSSTINQIERIMSTIPPPTTEDVESVCVGYGSSLLQRAPAGPRRPLTELLKDSAPDAIDLVTKLLVFHPHKRLTASEALVHPYVQRFHNSSNEPSLSHDVLPPLRDDVQLAVDDYRNKLYEMMSSGLFRVEKQSRILRDSGCRSKLPQPCTPSWAPKVPRDKERKCRHLSVEELRERQGYQLPQGPSSDMAIQHGQKRPPALNSRLHPPFTQHRGGDMVRPSNRGAIIQRVPLNTHQPSRAKDAQHHTTQVHEGPKLGCRNFRPHPHPLPATMAQKPNLSLRQQKQYPAMQQRRVSMPFNSFSQNHGIITASALLELRPTLRW</sequence>
<dbReference type="Pfam" id="PF00069">
    <property type="entry name" value="Pkinase"/>
    <property type="match status" value="1"/>
</dbReference>
<evidence type="ECO:0000256" key="9">
    <source>
        <dbReference type="SAM" id="MobiDB-lite"/>
    </source>
</evidence>
<name>A0A7R9PIF7_TIMGE</name>
<evidence type="ECO:0000256" key="3">
    <source>
        <dbReference type="ARBA" id="ARBA00022679"/>
    </source>
</evidence>
<feature type="region of interest" description="Disordered" evidence="9">
    <location>
        <begin position="530"/>
        <end position="556"/>
    </location>
</feature>
<dbReference type="FunFam" id="3.30.200.20:FF:000166">
    <property type="entry name" value="Mitogen-activated protein kinase"/>
    <property type="match status" value="1"/>
</dbReference>
<evidence type="ECO:0000313" key="11">
    <source>
        <dbReference type="EMBL" id="CAD7588200.1"/>
    </source>
</evidence>
<evidence type="ECO:0000256" key="4">
    <source>
        <dbReference type="ARBA" id="ARBA00022741"/>
    </source>
</evidence>
<dbReference type="EMBL" id="OE839684">
    <property type="protein sequence ID" value="CAD7588200.1"/>
    <property type="molecule type" value="Genomic_DNA"/>
</dbReference>
<keyword evidence="4" id="KW-0547">Nucleotide-binding</keyword>
<dbReference type="PANTHER" id="PTHR24055">
    <property type="entry name" value="MITOGEN-ACTIVATED PROTEIN KINASE"/>
    <property type="match status" value="1"/>
</dbReference>
<dbReference type="AlphaFoldDB" id="A0A7R9PIF7"/>
<gene>
    <name evidence="11" type="ORF">TGEB3V08_LOCUS2294</name>
</gene>
<dbReference type="PROSITE" id="PS50011">
    <property type="entry name" value="PROTEIN_KINASE_DOM"/>
    <property type="match status" value="1"/>
</dbReference>
<dbReference type="InterPro" id="IPR011009">
    <property type="entry name" value="Kinase-like_dom_sf"/>
</dbReference>
<dbReference type="Gene3D" id="1.10.510.10">
    <property type="entry name" value="Transferase(Phosphotransferase) domain 1"/>
    <property type="match status" value="1"/>
</dbReference>
<dbReference type="Gene3D" id="3.30.200.20">
    <property type="entry name" value="Phosphorylase Kinase, domain 1"/>
    <property type="match status" value="1"/>
</dbReference>
<comment type="catalytic activity">
    <reaction evidence="7">
        <text>L-threonyl-[protein] + ATP = O-phospho-L-threonyl-[protein] + ADP + H(+)</text>
        <dbReference type="Rhea" id="RHEA:46608"/>
        <dbReference type="Rhea" id="RHEA-COMP:11060"/>
        <dbReference type="Rhea" id="RHEA-COMP:11605"/>
        <dbReference type="ChEBI" id="CHEBI:15378"/>
        <dbReference type="ChEBI" id="CHEBI:30013"/>
        <dbReference type="ChEBI" id="CHEBI:30616"/>
        <dbReference type="ChEBI" id="CHEBI:61977"/>
        <dbReference type="ChEBI" id="CHEBI:456216"/>
        <dbReference type="EC" id="2.7.11.24"/>
    </reaction>
</comment>
<accession>A0A7R9PIF7</accession>
<dbReference type="FunFam" id="1.10.510.10:FF:000238">
    <property type="entry name" value="Mitogen-activated protein kinase"/>
    <property type="match status" value="1"/>
</dbReference>
<evidence type="ECO:0000256" key="6">
    <source>
        <dbReference type="ARBA" id="ARBA00022840"/>
    </source>
</evidence>
<feature type="domain" description="Protein kinase" evidence="10">
    <location>
        <begin position="140"/>
        <end position="433"/>
    </location>
</feature>
<organism evidence="11">
    <name type="scientific">Timema genevievae</name>
    <name type="common">Walking stick</name>
    <dbReference type="NCBI Taxonomy" id="629358"/>
    <lineage>
        <taxon>Eukaryota</taxon>
        <taxon>Metazoa</taxon>
        <taxon>Ecdysozoa</taxon>
        <taxon>Arthropoda</taxon>
        <taxon>Hexapoda</taxon>
        <taxon>Insecta</taxon>
        <taxon>Pterygota</taxon>
        <taxon>Neoptera</taxon>
        <taxon>Polyneoptera</taxon>
        <taxon>Phasmatodea</taxon>
        <taxon>Timematodea</taxon>
        <taxon>Timematoidea</taxon>
        <taxon>Timematidae</taxon>
        <taxon>Timema</taxon>
    </lineage>
</organism>
<dbReference type="GO" id="GO:0004707">
    <property type="term" value="F:MAP kinase activity"/>
    <property type="evidence" value="ECO:0007669"/>
    <property type="project" value="UniProtKB-EC"/>
</dbReference>
<evidence type="ECO:0000259" key="10">
    <source>
        <dbReference type="PROSITE" id="PS50011"/>
    </source>
</evidence>
<dbReference type="PROSITE" id="PS01351">
    <property type="entry name" value="MAPK"/>
    <property type="match status" value="1"/>
</dbReference>
<keyword evidence="2" id="KW-0723">Serine/threonine-protein kinase</keyword>
<evidence type="ECO:0000256" key="1">
    <source>
        <dbReference type="ARBA" id="ARBA00012411"/>
    </source>
</evidence>
<protein>
    <recommendedName>
        <fullName evidence="1">mitogen-activated protein kinase</fullName>
        <ecNumber evidence="1">2.7.11.24</ecNumber>
    </recommendedName>
</protein>
<keyword evidence="5" id="KW-0418">Kinase</keyword>
<dbReference type="GO" id="GO:0005524">
    <property type="term" value="F:ATP binding"/>
    <property type="evidence" value="ECO:0007669"/>
    <property type="project" value="UniProtKB-KW"/>
</dbReference>
<keyword evidence="6" id="KW-0067">ATP-binding</keyword>
<dbReference type="SUPFAM" id="SSF56112">
    <property type="entry name" value="Protein kinase-like (PK-like)"/>
    <property type="match status" value="1"/>
</dbReference>
<evidence type="ECO:0000256" key="5">
    <source>
        <dbReference type="ARBA" id="ARBA00022777"/>
    </source>
</evidence>
<dbReference type="InterPro" id="IPR050117">
    <property type="entry name" value="MAPK"/>
</dbReference>
<dbReference type="GO" id="GO:0036064">
    <property type="term" value="C:ciliary basal body"/>
    <property type="evidence" value="ECO:0007669"/>
    <property type="project" value="UniProtKB-ARBA"/>
</dbReference>
<evidence type="ECO:0000256" key="2">
    <source>
        <dbReference type="ARBA" id="ARBA00022527"/>
    </source>
</evidence>
<dbReference type="EC" id="2.7.11.24" evidence="1"/>
<comment type="catalytic activity">
    <reaction evidence="8">
        <text>L-seryl-[protein] + ATP = O-phospho-L-seryl-[protein] + ADP + H(+)</text>
        <dbReference type="Rhea" id="RHEA:17989"/>
        <dbReference type="Rhea" id="RHEA-COMP:9863"/>
        <dbReference type="Rhea" id="RHEA-COMP:11604"/>
        <dbReference type="ChEBI" id="CHEBI:15378"/>
        <dbReference type="ChEBI" id="CHEBI:29999"/>
        <dbReference type="ChEBI" id="CHEBI:30616"/>
        <dbReference type="ChEBI" id="CHEBI:83421"/>
        <dbReference type="ChEBI" id="CHEBI:456216"/>
        <dbReference type="EC" id="2.7.11.24"/>
    </reaction>
</comment>
<dbReference type="InterPro" id="IPR003527">
    <property type="entry name" value="MAP_kinase_CS"/>
</dbReference>
<evidence type="ECO:0000256" key="7">
    <source>
        <dbReference type="ARBA" id="ARBA00047592"/>
    </source>
</evidence>
<proteinExistence type="predicted"/>
<evidence type="ECO:0000256" key="8">
    <source>
        <dbReference type="ARBA" id="ARBA00048312"/>
    </source>
</evidence>
<dbReference type="CDD" id="cd07852">
    <property type="entry name" value="STKc_MAPK15-like"/>
    <property type="match status" value="1"/>
</dbReference>
<keyword evidence="3" id="KW-0808">Transferase</keyword>